<protein>
    <recommendedName>
        <fullName evidence="8">CUB domain-containing protein</fullName>
    </recommendedName>
</protein>
<dbReference type="InterPro" id="IPR000859">
    <property type="entry name" value="CUB_dom"/>
</dbReference>
<evidence type="ECO:0000256" key="2">
    <source>
        <dbReference type="ARBA" id="ARBA00022723"/>
    </source>
</evidence>
<evidence type="ECO:0000313" key="9">
    <source>
        <dbReference type="EMBL" id="CAG2192694.1"/>
    </source>
</evidence>
<dbReference type="GO" id="GO:0006508">
    <property type="term" value="P:proteolysis"/>
    <property type="evidence" value="ECO:0007669"/>
    <property type="project" value="UniProtKB-KW"/>
</dbReference>
<dbReference type="SUPFAM" id="SSF55486">
    <property type="entry name" value="Metalloproteases ('zincins'), catalytic domain"/>
    <property type="match status" value="1"/>
</dbReference>
<dbReference type="InterPro" id="IPR035914">
    <property type="entry name" value="Sperma_CUB_dom_sf"/>
</dbReference>
<dbReference type="Gene3D" id="3.40.390.10">
    <property type="entry name" value="Collagenase (Catalytic Domain)"/>
    <property type="match status" value="2"/>
</dbReference>
<comment type="caution">
    <text evidence="9">The sequence shown here is derived from an EMBL/GenBank/DDBJ whole genome shotgun (WGS) entry which is preliminary data.</text>
</comment>
<reference evidence="9" key="1">
    <citation type="submission" date="2021-03" db="EMBL/GenBank/DDBJ databases">
        <authorList>
            <person name="Bekaert M."/>
        </authorList>
    </citation>
    <scope>NUCLEOTIDE SEQUENCE</scope>
</reference>
<dbReference type="AlphaFoldDB" id="A0A8S3Q768"/>
<organism evidence="9 10">
    <name type="scientific">Mytilus edulis</name>
    <name type="common">Blue mussel</name>
    <dbReference type="NCBI Taxonomy" id="6550"/>
    <lineage>
        <taxon>Eukaryota</taxon>
        <taxon>Metazoa</taxon>
        <taxon>Spiralia</taxon>
        <taxon>Lophotrochozoa</taxon>
        <taxon>Mollusca</taxon>
        <taxon>Bivalvia</taxon>
        <taxon>Autobranchia</taxon>
        <taxon>Pteriomorphia</taxon>
        <taxon>Mytilida</taxon>
        <taxon>Mytiloidea</taxon>
        <taxon>Mytilidae</taxon>
        <taxon>Mytilinae</taxon>
        <taxon>Mytilus</taxon>
    </lineage>
</organism>
<evidence type="ECO:0000256" key="4">
    <source>
        <dbReference type="ARBA" id="ARBA00022833"/>
    </source>
</evidence>
<dbReference type="PROSITE" id="PS01180">
    <property type="entry name" value="CUB"/>
    <property type="match status" value="1"/>
</dbReference>
<accession>A0A8S3Q768</accession>
<evidence type="ECO:0000256" key="6">
    <source>
        <dbReference type="ARBA" id="ARBA00023157"/>
    </source>
</evidence>
<keyword evidence="10" id="KW-1185">Reference proteome</keyword>
<evidence type="ECO:0000313" key="10">
    <source>
        <dbReference type="Proteomes" id="UP000683360"/>
    </source>
</evidence>
<dbReference type="OrthoDB" id="6156706at2759"/>
<evidence type="ECO:0000256" key="5">
    <source>
        <dbReference type="ARBA" id="ARBA00023049"/>
    </source>
</evidence>
<feature type="domain" description="CUB" evidence="8">
    <location>
        <begin position="222"/>
        <end position="297"/>
    </location>
</feature>
<keyword evidence="2" id="KW-0479">Metal-binding</keyword>
<keyword evidence="3" id="KW-0378">Hydrolase</keyword>
<dbReference type="Gene3D" id="2.60.120.290">
    <property type="entry name" value="Spermadhesin, CUB domain"/>
    <property type="match status" value="1"/>
</dbReference>
<dbReference type="PANTHER" id="PTHR10127:SF780">
    <property type="entry name" value="METALLOENDOPEPTIDASE"/>
    <property type="match status" value="1"/>
</dbReference>
<dbReference type="GO" id="GO:0004222">
    <property type="term" value="F:metalloendopeptidase activity"/>
    <property type="evidence" value="ECO:0007669"/>
    <property type="project" value="InterPro"/>
</dbReference>
<keyword evidence="5" id="KW-0482">Metalloprotease</keyword>
<dbReference type="Pfam" id="PF01400">
    <property type="entry name" value="Astacin"/>
    <property type="match status" value="1"/>
</dbReference>
<dbReference type="InterPro" id="IPR024079">
    <property type="entry name" value="MetalloPept_cat_dom_sf"/>
</dbReference>
<evidence type="ECO:0000256" key="1">
    <source>
        <dbReference type="ARBA" id="ARBA00022670"/>
    </source>
</evidence>
<keyword evidence="1" id="KW-0645">Protease</keyword>
<keyword evidence="6" id="KW-1015">Disulfide bond</keyword>
<dbReference type="CDD" id="cd00041">
    <property type="entry name" value="CUB"/>
    <property type="match status" value="1"/>
</dbReference>
<sequence length="297" mass="32880">MLQKRIGYGGKRFMIRDHYIVVKRKRCGLGTDNLAGGPGLSPTVNVDKRNSAKLIEDVDGLIEDDIILDKEDIQDIIKAFKQYPDLMKIGPSSSGTPFRLSSVVGIVVHEIGHAIGFWHEQSRPDRGTYSFSKPPGTKKTIIPRQAGYDRTIGQRQVLSFYDAKAANFHYCNSKCSGGLKWSKCENGGYRNPNKCTECKCPDGLTGRYCTAPAKSRPSSSSCGDITLSAKSSYKSFTSPGYTSSGYSTSNECSWLIKAPTGKRVRFQFRGTFKIRCSNSCKDYVEVRYKSLSKAGPR</sequence>
<evidence type="ECO:0000256" key="3">
    <source>
        <dbReference type="ARBA" id="ARBA00022801"/>
    </source>
</evidence>
<dbReference type="SUPFAM" id="SSF49854">
    <property type="entry name" value="Spermadhesin, CUB domain"/>
    <property type="match status" value="1"/>
</dbReference>
<comment type="caution">
    <text evidence="7">Lacks conserved residue(s) required for the propagation of feature annotation.</text>
</comment>
<dbReference type="InterPro" id="IPR001506">
    <property type="entry name" value="Peptidase_M12A"/>
</dbReference>
<proteinExistence type="predicted"/>
<dbReference type="GO" id="GO:0046872">
    <property type="term" value="F:metal ion binding"/>
    <property type="evidence" value="ECO:0007669"/>
    <property type="project" value="UniProtKB-KW"/>
</dbReference>
<dbReference type="Proteomes" id="UP000683360">
    <property type="component" value="Unassembled WGS sequence"/>
</dbReference>
<dbReference type="PANTHER" id="PTHR10127">
    <property type="entry name" value="DISCOIDIN, CUB, EGF, LAMININ , AND ZINC METALLOPROTEASE DOMAIN CONTAINING"/>
    <property type="match status" value="1"/>
</dbReference>
<keyword evidence="4" id="KW-0862">Zinc</keyword>
<name>A0A8S3Q768_MYTED</name>
<evidence type="ECO:0000256" key="7">
    <source>
        <dbReference type="PROSITE-ProRule" id="PRU00059"/>
    </source>
</evidence>
<dbReference type="EMBL" id="CAJPWZ010000436">
    <property type="protein sequence ID" value="CAG2192694.1"/>
    <property type="molecule type" value="Genomic_DNA"/>
</dbReference>
<dbReference type="Pfam" id="PF00431">
    <property type="entry name" value="CUB"/>
    <property type="match status" value="1"/>
</dbReference>
<evidence type="ECO:0000259" key="8">
    <source>
        <dbReference type="PROSITE" id="PS01180"/>
    </source>
</evidence>
<gene>
    <name evidence="9" type="ORF">MEDL_7844</name>
</gene>